<keyword evidence="3" id="KW-0378">Hydrolase</keyword>
<dbReference type="GO" id="GO:0009254">
    <property type="term" value="P:peptidoglycan turnover"/>
    <property type="evidence" value="ECO:0007669"/>
    <property type="project" value="TreeGrafter"/>
</dbReference>
<dbReference type="Proteomes" id="UP000886883">
    <property type="component" value="Unassembled WGS sequence"/>
</dbReference>
<dbReference type="InterPro" id="IPR036505">
    <property type="entry name" value="Amidase/PGRP_sf"/>
</dbReference>
<reference evidence="8" key="1">
    <citation type="journal article" date="2021" name="PeerJ">
        <title>Extensive microbial diversity within the chicken gut microbiome revealed by metagenomics and culture.</title>
        <authorList>
            <person name="Gilroy R."/>
            <person name="Ravi A."/>
            <person name="Getino M."/>
            <person name="Pursley I."/>
            <person name="Horton D.L."/>
            <person name="Alikhan N.F."/>
            <person name="Baker D."/>
            <person name="Gharbi K."/>
            <person name="Hall N."/>
            <person name="Watson M."/>
            <person name="Adriaenssens E.M."/>
            <person name="Foster-Nyarko E."/>
            <person name="Jarju S."/>
            <person name="Secka A."/>
            <person name="Antonio M."/>
            <person name="Oren A."/>
            <person name="Chaudhuri R.R."/>
            <person name="La Ragione R."/>
            <person name="Hildebrand F."/>
            <person name="Pallen M.J."/>
        </authorList>
    </citation>
    <scope>NUCLEOTIDE SEQUENCE</scope>
    <source>
        <strain evidence="8">USAMLcec3-2134</strain>
    </source>
</reference>
<organism evidence="8 9">
    <name type="scientific">Candidatus Eisenbergiella merdigallinarum</name>
    <dbReference type="NCBI Taxonomy" id="2838552"/>
    <lineage>
        <taxon>Bacteria</taxon>
        <taxon>Bacillati</taxon>
        <taxon>Bacillota</taxon>
        <taxon>Clostridia</taxon>
        <taxon>Lachnospirales</taxon>
        <taxon>Lachnospiraceae</taxon>
        <taxon>Eisenbergiella</taxon>
    </lineage>
</organism>
<feature type="domain" description="N-acetylmuramoyl-L-alanine amidase" evidence="7">
    <location>
        <begin position="105"/>
        <end position="249"/>
    </location>
</feature>
<dbReference type="GO" id="GO:0009253">
    <property type="term" value="P:peptidoglycan catabolic process"/>
    <property type="evidence" value="ECO:0007669"/>
    <property type="project" value="InterPro"/>
</dbReference>
<evidence type="ECO:0000313" key="9">
    <source>
        <dbReference type="Proteomes" id="UP000886883"/>
    </source>
</evidence>
<dbReference type="Gene3D" id="3.40.80.10">
    <property type="entry name" value="Peptidoglycan recognition protein-like"/>
    <property type="match status" value="1"/>
</dbReference>
<dbReference type="InterPro" id="IPR002502">
    <property type="entry name" value="Amidase_domain"/>
</dbReference>
<evidence type="ECO:0000256" key="4">
    <source>
        <dbReference type="ARBA" id="ARBA00023316"/>
    </source>
</evidence>
<protein>
    <recommendedName>
        <fullName evidence="2">N-acetylmuramoyl-L-alanine amidase</fullName>
        <ecNumber evidence="2">3.5.1.28</ecNumber>
    </recommendedName>
</protein>
<dbReference type="InterPro" id="IPR051206">
    <property type="entry name" value="NAMLAA_amidase_2"/>
</dbReference>
<reference evidence="8" key="2">
    <citation type="submission" date="2021-04" db="EMBL/GenBank/DDBJ databases">
        <authorList>
            <person name="Gilroy R."/>
        </authorList>
    </citation>
    <scope>NUCLEOTIDE SEQUENCE</scope>
    <source>
        <strain evidence="8">USAMLcec3-2134</strain>
    </source>
</reference>
<dbReference type="SMART" id="SM00644">
    <property type="entry name" value="Ami_2"/>
    <property type="match status" value="1"/>
</dbReference>
<feature type="compositionally biased region" description="Basic and acidic residues" evidence="5">
    <location>
        <begin position="10"/>
        <end position="25"/>
    </location>
</feature>
<dbReference type="PANTHER" id="PTHR30417:SF1">
    <property type="entry name" value="N-ACETYLMURAMOYL-L-ALANINE AMIDASE AMID"/>
    <property type="match status" value="1"/>
</dbReference>
<accession>A0A9D2MQY9</accession>
<keyword evidence="4" id="KW-0961">Cell wall biogenesis/degradation</keyword>
<dbReference type="EMBL" id="DWXE01000026">
    <property type="protein sequence ID" value="HJB91262.1"/>
    <property type="molecule type" value="Genomic_DNA"/>
</dbReference>
<dbReference type="EC" id="3.5.1.28" evidence="2"/>
<keyword evidence="6" id="KW-1133">Transmembrane helix</keyword>
<keyword evidence="6" id="KW-0472">Membrane</keyword>
<evidence type="ECO:0000256" key="2">
    <source>
        <dbReference type="ARBA" id="ARBA00011901"/>
    </source>
</evidence>
<comment type="catalytic activity">
    <reaction evidence="1">
        <text>Hydrolyzes the link between N-acetylmuramoyl residues and L-amino acid residues in certain cell-wall glycopeptides.</text>
        <dbReference type="EC" id="3.5.1.28"/>
    </reaction>
</comment>
<dbReference type="GO" id="GO:0008745">
    <property type="term" value="F:N-acetylmuramoyl-L-alanine amidase activity"/>
    <property type="evidence" value="ECO:0007669"/>
    <property type="project" value="UniProtKB-EC"/>
</dbReference>
<sequence length="258" mass="29581">MTGSGSMQKRRAEEFPSTTKELEARRRARREIRRKRRRRQVMTARIVVGAIGLILLACVGFGLYRLGSFLWRSQEGEETVSVMQEREIIKTNRSEKPEISEELLTPNEYSRPGDELPEVTELFVHYTANAGTSAAQNRSYFENLGITGETSASSHFIIGYEGEIIQCLPLNEIGYSVKEHNFNSISIECCYLDEDGKFTDATYDSLIRLLGWLMKEYDLGISSVKRHYDAGGKPCPIYYVEHEDAWNQLKKDLKEYIL</sequence>
<feature type="transmembrane region" description="Helical" evidence="6">
    <location>
        <begin position="42"/>
        <end position="64"/>
    </location>
</feature>
<dbReference type="GO" id="GO:0071555">
    <property type="term" value="P:cell wall organization"/>
    <property type="evidence" value="ECO:0007669"/>
    <property type="project" value="UniProtKB-KW"/>
</dbReference>
<dbReference type="PANTHER" id="PTHR30417">
    <property type="entry name" value="N-ACETYLMURAMOYL-L-ALANINE AMIDASE AMID"/>
    <property type="match status" value="1"/>
</dbReference>
<evidence type="ECO:0000256" key="6">
    <source>
        <dbReference type="SAM" id="Phobius"/>
    </source>
</evidence>
<feature type="region of interest" description="Disordered" evidence="5">
    <location>
        <begin position="1"/>
        <end position="30"/>
    </location>
</feature>
<dbReference type="SUPFAM" id="SSF55846">
    <property type="entry name" value="N-acetylmuramoyl-L-alanine amidase-like"/>
    <property type="match status" value="1"/>
</dbReference>
<dbReference type="Pfam" id="PF01510">
    <property type="entry name" value="Amidase_2"/>
    <property type="match status" value="1"/>
</dbReference>
<name>A0A9D2MQY9_9FIRM</name>
<evidence type="ECO:0000313" key="8">
    <source>
        <dbReference type="EMBL" id="HJB91262.1"/>
    </source>
</evidence>
<evidence type="ECO:0000256" key="1">
    <source>
        <dbReference type="ARBA" id="ARBA00001561"/>
    </source>
</evidence>
<evidence type="ECO:0000256" key="3">
    <source>
        <dbReference type="ARBA" id="ARBA00022801"/>
    </source>
</evidence>
<keyword evidence="6" id="KW-0812">Transmembrane</keyword>
<dbReference type="CDD" id="cd06583">
    <property type="entry name" value="PGRP"/>
    <property type="match status" value="1"/>
</dbReference>
<dbReference type="AlphaFoldDB" id="A0A9D2MQY9"/>
<evidence type="ECO:0000259" key="7">
    <source>
        <dbReference type="SMART" id="SM00644"/>
    </source>
</evidence>
<evidence type="ECO:0000256" key="5">
    <source>
        <dbReference type="SAM" id="MobiDB-lite"/>
    </source>
</evidence>
<gene>
    <name evidence="8" type="ORF">H9763_07325</name>
</gene>
<proteinExistence type="predicted"/>
<comment type="caution">
    <text evidence="8">The sequence shown here is derived from an EMBL/GenBank/DDBJ whole genome shotgun (WGS) entry which is preliminary data.</text>
</comment>